<protein>
    <submittedName>
        <fullName evidence="1">Uncharacterized protein</fullName>
    </submittedName>
</protein>
<reference evidence="1" key="1">
    <citation type="submission" date="2020-12" db="EMBL/GenBank/DDBJ databases">
        <title>Pontibaca salina gen. nov., sp. nov., isolated from marine sediment.</title>
        <authorList>
            <person name="Bo J."/>
            <person name="Wang S."/>
            <person name="Song X."/>
            <person name="Du Z."/>
        </authorList>
    </citation>
    <scope>NUCLEOTIDE SEQUENCE</scope>
    <source>
        <strain evidence="1">S1109L</strain>
    </source>
</reference>
<keyword evidence="2" id="KW-1185">Reference proteome</keyword>
<proteinExistence type="predicted"/>
<gene>
    <name evidence="1" type="ORF">JAO82_06600</name>
</gene>
<dbReference type="RefSeq" id="WP_198685582.1">
    <property type="nucleotide sequence ID" value="NZ_JAEIJD010000004.1"/>
</dbReference>
<accession>A0A934HMB6</accession>
<dbReference type="AlphaFoldDB" id="A0A934HMB6"/>
<sequence>MRPRCAKGPVWAPAGADLPLVKGLSSCLYVTGTAVGTVPDQLSGFRTAIHVAASGSVCKTGGQPFDDWISPHAIASVDCAAMSPSDYTVPGNSVSSGAP</sequence>
<organism evidence="1 2">
    <name type="scientific">Pontibaca salina</name>
    <dbReference type="NCBI Taxonomy" id="2795731"/>
    <lineage>
        <taxon>Bacteria</taxon>
        <taxon>Pseudomonadati</taxon>
        <taxon>Pseudomonadota</taxon>
        <taxon>Alphaproteobacteria</taxon>
        <taxon>Rhodobacterales</taxon>
        <taxon>Roseobacteraceae</taxon>
        <taxon>Pontibaca</taxon>
    </lineage>
</organism>
<evidence type="ECO:0000313" key="1">
    <source>
        <dbReference type="EMBL" id="MBI6629551.1"/>
    </source>
</evidence>
<name>A0A934HMB6_9RHOB</name>
<dbReference type="EMBL" id="JAEIJD010000004">
    <property type="protein sequence ID" value="MBI6629551.1"/>
    <property type="molecule type" value="Genomic_DNA"/>
</dbReference>
<dbReference type="Proteomes" id="UP000613255">
    <property type="component" value="Unassembled WGS sequence"/>
</dbReference>
<evidence type="ECO:0000313" key="2">
    <source>
        <dbReference type="Proteomes" id="UP000613255"/>
    </source>
</evidence>
<comment type="caution">
    <text evidence="1">The sequence shown here is derived from an EMBL/GenBank/DDBJ whole genome shotgun (WGS) entry which is preliminary data.</text>
</comment>